<accession>A0A377NLQ5</accession>
<dbReference type="AlphaFoldDB" id="A0A377NLQ5"/>
<protein>
    <submittedName>
        <fullName evidence="1">Uncharacterized protein</fullName>
    </submittedName>
</protein>
<dbReference type="EMBL" id="UGGO01000001">
    <property type="protein sequence ID" value="STQ46906.1"/>
    <property type="molecule type" value="Genomic_DNA"/>
</dbReference>
<reference evidence="1 2" key="1">
    <citation type="submission" date="2018-06" db="EMBL/GenBank/DDBJ databases">
        <authorList>
            <consortium name="Pathogen Informatics"/>
            <person name="Doyle S."/>
        </authorList>
    </citation>
    <scope>NUCLEOTIDE SEQUENCE [LARGE SCALE GENOMIC DNA]</scope>
    <source>
        <strain evidence="1 2">NCTC12157</strain>
    </source>
</reference>
<evidence type="ECO:0000313" key="1">
    <source>
        <dbReference type="EMBL" id="STQ46906.1"/>
    </source>
</evidence>
<name>A0A377NLQ5_9GAMM</name>
<organism evidence="1 2">
    <name type="scientific">Ewingella americana</name>
    <dbReference type="NCBI Taxonomy" id="41202"/>
    <lineage>
        <taxon>Bacteria</taxon>
        <taxon>Pseudomonadati</taxon>
        <taxon>Pseudomonadota</taxon>
        <taxon>Gammaproteobacteria</taxon>
        <taxon>Enterobacterales</taxon>
        <taxon>Yersiniaceae</taxon>
        <taxon>Ewingella</taxon>
    </lineage>
</organism>
<evidence type="ECO:0000313" key="2">
    <source>
        <dbReference type="Proteomes" id="UP000254304"/>
    </source>
</evidence>
<dbReference type="Proteomes" id="UP000254304">
    <property type="component" value="Unassembled WGS sequence"/>
</dbReference>
<sequence>MISNNNIPTYSIRGINLCGFNDMDHLSITCLRARSLKLALWWRLMPKKC</sequence>
<gene>
    <name evidence="1" type="ORF">NCTC12157_04724</name>
</gene>
<proteinExistence type="predicted"/>